<evidence type="ECO:0000256" key="1">
    <source>
        <dbReference type="SAM" id="MobiDB-lite"/>
    </source>
</evidence>
<organism evidence="4 5">
    <name type="scientific">Pristionchus fissidentatus</name>
    <dbReference type="NCBI Taxonomy" id="1538716"/>
    <lineage>
        <taxon>Eukaryota</taxon>
        <taxon>Metazoa</taxon>
        <taxon>Ecdysozoa</taxon>
        <taxon>Nematoda</taxon>
        <taxon>Chromadorea</taxon>
        <taxon>Rhabditida</taxon>
        <taxon>Rhabditina</taxon>
        <taxon>Diplogasteromorpha</taxon>
        <taxon>Diplogasteroidea</taxon>
        <taxon>Neodiplogasteridae</taxon>
        <taxon>Pristionchus</taxon>
    </lineage>
</organism>
<sequence length="394" mass="41801">LLLFCLFLLTNCAKKSDPGVKIPPVNTTTHKTTDEDLDNTQGDDPGDVPIFMNGTNATTPTSGGNVTNVTVLPPIVNTTSAEINSTTADLTTVTSTETPTPTPTPTPTVEITTVEIATTTVTKEKVTTTTTTTKPPPPIVPIVPSITTTTTEKATTDTQEKGENANSEEKKSDTGTIIGGAVGGFVILFIILVIIGVCVWKRKKDKSDKKPTNRKTSAEASSQKAKSPMRPLLPPSVKTDRPNPLAMLSGGRKKTPPPATPSSAPPPAGKSNTPDPAEATNLAAGEKPFRIPASDIKFSGPLRLKTRYHGEQIHDWENDTRDPKPTEIIFDPELNDAVEIGPGVEIYEDGGEPSESNRSTFFPDPDEGKKKGKDGSSRRPRGSDRTGGKGAKSD</sequence>
<comment type="caution">
    <text evidence="4">The sequence shown here is derived from an EMBL/GenBank/DDBJ whole genome shotgun (WGS) entry which is preliminary data.</text>
</comment>
<gene>
    <name evidence="4" type="ORF">PFISCL1PPCAC_16193</name>
</gene>
<name>A0AAV5VZ94_9BILA</name>
<feature type="compositionally biased region" description="Low complexity" evidence="1">
    <location>
        <begin position="123"/>
        <end position="133"/>
    </location>
</feature>
<feature type="region of interest" description="Disordered" evidence="1">
    <location>
        <begin position="203"/>
        <end position="294"/>
    </location>
</feature>
<feature type="compositionally biased region" description="Basic and acidic residues" evidence="1">
    <location>
        <begin position="154"/>
        <end position="173"/>
    </location>
</feature>
<feature type="non-terminal residue" evidence="4">
    <location>
        <position position="1"/>
    </location>
</feature>
<keyword evidence="2" id="KW-1133">Transmembrane helix</keyword>
<evidence type="ECO:0000313" key="4">
    <source>
        <dbReference type="EMBL" id="GMT24896.1"/>
    </source>
</evidence>
<reference evidence="4" key="1">
    <citation type="submission" date="2023-10" db="EMBL/GenBank/DDBJ databases">
        <title>Genome assembly of Pristionchus species.</title>
        <authorList>
            <person name="Yoshida K."/>
            <person name="Sommer R.J."/>
        </authorList>
    </citation>
    <scope>NUCLEOTIDE SEQUENCE</scope>
    <source>
        <strain evidence="4">RS5133</strain>
    </source>
</reference>
<feature type="chain" id="PRO_5043540323" evidence="3">
    <location>
        <begin position="16"/>
        <end position="394"/>
    </location>
</feature>
<evidence type="ECO:0000256" key="2">
    <source>
        <dbReference type="SAM" id="Phobius"/>
    </source>
</evidence>
<evidence type="ECO:0000256" key="3">
    <source>
        <dbReference type="SAM" id="SignalP"/>
    </source>
</evidence>
<keyword evidence="5" id="KW-1185">Reference proteome</keyword>
<accession>A0AAV5VZ94</accession>
<feature type="region of interest" description="Disordered" evidence="1">
    <location>
        <begin position="123"/>
        <end position="177"/>
    </location>
</feature>
<feature type="region of interest" description="Disordered" evidence="1">
    <location>
        <begin position="344"/>
        <end position="394"/>
    </location>
</feature>
<feature type="compositionally biased region" description="Polar residues" evidence="1">
    <location>
        <begin position="214"/>
        <end position="225"/>
    </location>
</feature>
<dbReference type="AlphaFoldDB" id="A0AAV5VZ94"/>
<keyword evidence="3" id="KW-0732">Signal</keyword>
<feature type="transmembrane region" description="Helical" evidence="2">
    <location>
        <begin position="177"/>
        <end position="200"/>
    </location>
</feature>
<feature type="compositionally biased region" description="Low complexity" evidence="1">
    <location>
        <begin position="142"/>
        <end position="153"/>
    </location>
</feature>
<keyword evidence="2" id="KW-0472">Membrane</keyword>
<keyword evidence="2" id="KW-0812">Transmembrane</keyword>
<dbReference type="EMBL" id="BTSY01000004">
    <property type="protein sequence ID" value="GMT24896.1"/>
    <property type="molecule type" value="Genomic_DNA"/>
</dbReference>
<proteinExistence type="predicted"/>
<evidence type="ECO:0000313" key="5">
    <source>
        <dbReference type="Proteomes" id="UP001432322"/>
    </source>
</evidence>
<feature type="compositionally biased region" description="Pro residues" evidence="1">
    <location>
        <begin position="256"/>
        <end position="268"/>
    </location>
</feature>
<dbReference type="PANTHER" id="PTHR37968">
    <property type="entry name" value="PROTEIN CBG06678"/>
    <property type="match status" value="1"/>
</dbReference>
<feature type="region of interest" description="Disordered" evidence="1">
    <location>
        <begin position="24"/>
        <end position="45"/>
    </location>
</feature>
<feature type="compositionally biased region" description="Basic and acidic residues" evidence="1">
    <location>
        <begin position="366"/>
        <end position="394"/>
    </location>
</feature>
<dbReference type="Proteomes" id="UP001432322">
    <property type="component" value="Unassembled WGS sequence"/>
</dbReference>
<protein>
    <submittedName>
        <fullName evidence="4">Uncharacterized protein</fullName>
    </submittedName>
</protein>
<feature type="signal peptide" evidence="3">
    <location>
        <begin position="1"/>
        <end position="15"/>
    </location>
</feature>
<dbReference type="PANTHER" id="PTHR37968:SF1">
    <property type="entry name" value="LEUCINE-RICH REPEAT-CONTAINING PROTEIN"/>
    <property type="match status" value="1"/>
</dbReference>